<dbReference type="InterPro" id="IPR055713">
    <property type="entry name" value="DUF7289"/>
</dbReference>
<reference evidence="2 3" key="1">
    <citation type="submission" date="2016-10" db="EMBL/GenBank/DDBJ databases">
        <authorList>
            <person name="de Groot N.N."/>
        </authorList>
    </citation>
    <scope>NUCLEOTIDE SEQUENCE [LARGE SCALE GENOMIC DNA]</scope>
    <source>
        <strain evidence="2 3">IBRC-M10015</strain>
    </source>
</reference>
<keyword evidence="1" id="KW-1133">Transmembrane helix</keyword>
<evidence type="ECO:0000256" key="1">
    <source>
        <dbReference type="SAM" id="Phobius"/>
    </source>
</evidence>
<evidence type="ECO:0000313" key="3">
    <source>
        <dbReference type="Proteomes" id="UP000198856"/>
    </source>
</evidence>
<proteinExistence type="predicted"/>
<dbReference type="Proteomes" id="UP000198856">
    <property type="component" value="Unassembled WGS sequence"/>
</dbReference>
<dbReference type="OrthoDB" id="118051at2157"/>
<keyword evidence="1" id="KW-0812">Transmembrane</keyword>
<name>A0A1G8SRV7_9EURY</name>
<evidence type="ECO:0000313" key="2">
    <source>
        <dbReference type="EMBL" id="SDJ31969.1"/>
    </source>
</evidence>
<dbReference type="EMBL" id="FNFC01000002">
    <property type="protein sequence ID" value="SDJ31969.1"/>
    <property type="molecule type" value="Genomic_DNA"/>
</dbReference>
<organism evidence="2 3">
    <name type="scientific">Halovenus aranensis</name>
    <dbReference type="NCBI Taxonomy" id="890420"/>
    <lineage>
        <taxon>Archaea</taxon>
        <taxon>Methanobacteriati</taxon>
        <taxon>Methanobacteriota</taxon>
        <taxon>Stenosarchaea group</taxon>
        <taxon>Halobacteria</taxon>
        <taxon>Halobacteriales</taxon>
        <taxon>Haloarculaceae</taxon>
        <taxon>Halovenus</taxon>
    </lineage>
</organism>
<keyword evidence="3" id="KW-1185">Reference proteome</keyword>
<dbReference type="AlphaFoldDB" id="A0A1G8SRV7"/>
<dbReference type="RefSeq" id="WP_092699076.1">
    <property type="nucleotide sequence ID" value="NZ_FNFC01000002.1"/>
</dbReference>
<sequence>MDNANRGVSEVLGYVIIFALVIAVIGFVTALGIPALLDVQDSEQASSAERAFDVVGENMAAVYERGAPSRATEIDLTATELFYGTPVTMNVTVNGNSTVTDIRPVILRVDDDTRLVYEGGAIFRDEGDGGLVLREPPMLIDDTRLHLPVIGTTAPAIESAGGTTVLLRGESAGESVLHSGTSGSNSVTIAVESPRYDLWERYFVEQAGIDPSDCTVDTGAESVECQTSTETVYVTLQKIEVEILV</sequence>
<dbReference type="STRING" id="890420.SAMN05216226_102119"/>
<dbReference type="Pfam" id="PF23960">
    <property type="entry name" value="DUF7289"/>
    <property type="match status" value="1"/>
</dbReference>
<protein>
    <submittedName>
        <fullName evidence="2">Uncharacterized protein</fullName>
    </submittedName>
</protein>
<gene>
    <name evidence="2" type="ORF">SAMN05216226_102119</name>
</gene>
<keyword evidence="1" id="KW-0472">Membrane</keyword>
<accession>A0A1G8SRV7</accession>
<feature type="transmembrane region" description="Helical" evidence="1">
    <location>
        <begin position="12"/>
        <end position="37"/>
    </location>
</feature>